<proteinExistence type="predicted"/>
<evidence type="ECO:0000256" key="1">
    <source>
        <dbReference type="SAM" id="Phobius"/>
    </source>
</evidence>
<protein>
    <submittedName>
        <fullName evidence="2">Uncharacterized protein</fullName>
    </submittedName>
</protein>
<organism evidence="2 3">
    <name type="scientific">Desulfobaculum bizertense DSM 18034</name>
    <dbReference type="NCBI Taxonomy" id="1121442"/>
    <lineage>
        <taxon>Bacteria</taxon>
        <taxon>Pseudomonadati</taxon>
        <taxon>Thermodesulfobacteriota</taxon>
        <taxon>Desulfovibrionia</taxon>
        <taxon>Desulfovibrionales</taxon>
        <taxon>Desulfovibrionaceae</taxon>
        <taxon>Desulfobaculum</taxon>
    </lineage>
</organism>
<dbReference type="EMBL" id="FUYA01000009">
    <property type="protein sequence ID" value="SKA79253.1"/>
    <property type="molecule type" value="Genomic_DNA"/>
</dbReference>
<name>A0A1T4WPH5_9BACT</name>
<dbReference type="AlphaFoldDB" id="A0A1T4WPH5"/>
<dbReference type="Proteomes" id="UP000189733">
    <property type="component" value="Unassembled WGS sequence"/>
</dbReference>
<feature type="transmembrane region" description="Helical" evidence="1">
    <location>
        <begin position="27"/>
        <end position="47"/>
    </location>
</feature>
<gene>
    <name evidence="2" type="ORF">SAMN02745702_02526</name>
</gene>
<evidence type="ECO:0000313" key="3">
    <source>
        <dbReference type="Proteomes" id="UP000189733"/>
    </source>
</evidence>
<keyword evidence="1" id="KW-1133">Transmembrane helix</keyword>
<evidence type="ECO:0000313" key="2">
    <source>
        <dbReference type="EMBL" id="SKA79253.1"/>
    </source>
</evidence>
<keyword evidence="3" id="KW-1185">Reference proteome</keyword>
<accession>A0A1T4WPH5</accession>
<reference evidence="2 3" key="1">
    <citation type="submission" date="2017-02" db="EMBL/GenBank/DDBJ databases">
        <authorList>
            <person name="Peterson S.W."/>
        </authorList>
    </citation>
    <scope>NUCLEOTIDE SEQUENCE [LARGE SCALE GENOMIC DNA]</scope>
    <source>
        <strain evidence="2 3">DSM 18034</strain>
    </source>
</reference>
<keyword evidence="1" id="KW-0812">Transmembrane</keyword>
<dbReference type="RefSeq" id="WP_200803664.1">
    <property type="nucleotide sequence ID" value="NZ_FUYA01000009.1"/>
</dbReference>
<sequence length="49" mass="5697">MHEQKKGKFFYHENGVTYFTKRTERSILFVLTLIMLGWGIVEGLIGLGH</sequence>
<dbReference type="STRING" id="1121442.SAMN02745702_02526"/>
<keyword evidence="1" id="KW-0472">Membrane</keyword>